<keyword evidence="2" id="KW-1185">Reference proteome</keyword>
<dbReference type="Proteomes" id="UP000282106">
    <property type="component" value="Unassembled WGS sequence"/>
</dbReference>
<evidence type="ECO:0000313" key="1">
    <source>
        <dbReference type="EMBL" id="ROH89410.1"/>
    </source>
</evidence>
<gene>
    <name evidence="1" type="ORF">ED208_09705</name>
</gene>
<protein>
    <recommendedName>
        <fullName evidence="3">Porin</fullName>
    </recommendedName>
</protein>
<organism evidence="1 2">
    <name type="scientific">Stagnimonas aquatica</name>
    <dbReference type="NCBI Taxonomy" id="2689987"/>
    <lineage>
        <taxon>Bacteria</taxon>
        <taxon>Pseudomonadati</taxon>
        <taxon>Pseudomonadota</taxon>
        <taxon>Gammaproteobacteria</taxon>
        <taxon>Nevskiales</taxon>
        <taxon>Nevskiaceae</taxon>
        <taxon>Stagnimonas</taxon>
    </lineage>
</organism>
<dbReference type="InterPro" id="IPR023614">
    <property type="entry name" value="Porin_dom_sf"/>
</dbReference>
<dbReference type="AlphaFoldDB" id="A0A3N0V9D8"/>
<evidence type="ECO:0000313" key="2">
    <source>
        <dbReference type="Proteomes" id="UP000282106"/>
    </source>
</evidence>
<proteinExistence type="predicted"/>
<accession>A0A3N0V9D8</accession>
<dbReference type="Gene3D" id="2.40.160.10">
    <property type="entry name" value="Porin"/>
    <property type="match status" value="1"/>
</dbReference>
<dbReference type="InParanoid" id="A0A3N0V9D8"/>
<dbReference type="SUPFAM" id="SSF56935">
    <property type="entry name" value="Porins"/>
    <property type="match status" value="1"/>
</dbReference>
<dbReference type="EMBL" id="RJVO01000004">
    <property type="protein sequence ID" value="ROH89410.1"/>
    <property type="molecule type" value="Genomic_DNA"/>
</dbReference>
<comment type="caution">
    <text evidence="1">The sequence shown here is derived from an EMBL/GenBank/DDBJ whole genome shotgun (WGS) entry which is preliminary data.</text>
</comment>
<sequence length="358" mass="38256">MLSAVAVPAQALETELNLNTYLAGSLRYLESDFETGEDQFEGTNNASRLSLKGSVKNDYARLFGVYDRGLRNDKAGIEPERQIYLGVDTAYGQLLAGKKASEYRLSGERLDPFYDTSVAGFNGRAQSEGASYGLSNLSNGYSRNMIGYSTPNLYDQLRLNAAVFLNDKDAPNDEMDYSAGGSLTVPGLVEGTQATVGAQYLKIENVAAFAAGDAGRNELLAVAGSPGVSTSYRAYAAYTAPRYSLGVSFENVDVASEPDARRYYYLAGTYALSETLRLAGSFGYLDFKPGSPELSGQGYSLGLFRKLNANTNAYLAARQVSLDTGGDSSSIAVGVSINFDVKLYPFSFGGGDDETAAE</sequence>
<evidence type="ECO:0008006" key="3">
    <source>
        <dbReference type="Google" id="ProtNLM"/>
    </source>
</evidence>
<reference evidence="1 2" key="1">
    <citation type="submission" date="2018-10" db="EMBL/GenBank/DDBJ databases">
        <authorList>
            <person name="Chen W.-M."/>
        </authorList>
    </citation>
    <scope>NUCLEOTIDE SEQUENCE [LARGE SCALE GENOMIC DNA]</scope>
    <source>
        <strain evidence="1 2">THS-13</strain>
    </source>
</reference>
<name>A0A3N0V9D8_9GAMM</name>